<sequence length="211" mass="23430">MYKTERTTQTADTPLQPRAGEMAAIGMHVKSHQRGVLESGGNEICTAIGIQRMAVEPALLVAVLTDPSAALTSTEAAGFAITNRVVEKSSDNFRAWLLFVARETRRASILLQELNVTDTESLNAVCLILMVVATCYIIKLYHMVRNMQAPGNQRAVMEPTRMNHGQSVSGIAREPTARRRDMERPEQHGNTTPGGVTRRKRHPQEHDERFP</sequence>
<organism evidence="3 4">
    <name type="scientific">Stylophora pistillata</name>
    <name type="common">Smooth cauliflower coral</name>
    <dbReference type="NCBI Taxonomy" id="50429"/>
    <lineage>
        <taxon>Eukaryota</taxon>
        <taxon>Metazoa</taxon>
        <taxon>Cnidaria</taxon>
        <taxon>Anthozoa</taxon>
        <taxon>Hexacorallia</taxon>
        <taxon>Scleractinia</taxon>
        <taxon>Astrocoeniina</taxon>
        <taxon>Pocilloporidae</taxon>
        <taxon>Stylophora</taxon>
    </lineage>
</organism>
<evidence type="ECO:0000256" key="2">
    <source>
        <dbReference type="SAM" id="Phobius"/>
    </source>
</evidence>
<keyword evidence="2" id="KW-0812">Transmembrane</keyword>
<evidence type="ECO:0000256" key="1">
    <source>
        <dbReference type="SAM" id="MobiDB-lite"/>
    </source>
</evidence>
<gene>
    <name evidence="3" type="ORF">AWC38_SpisGene14977</name>
</gene>
<evidence type="ECO:0000313" key="3">
    <source>
        <dbReference type="EMBL" id="PFX20572.1"/>
    </source>
</evidence>
<dbReference type="Proteomes" id="UP000225706">
    <property type="component" value="Unassembled WGS sequence"/>
</dbReference>
<feature type="region of interest" description="Disordered" evidence="1">
    <location>
        <begin position="157"/>
        <end position="211"/>
    </location>
</feature>
<proteinExistence type="predicted"/>
<protein>
    <submittedName>
        <fullName evidence="3">Uncharacterized protein</fullName>
    </submittedName>
</protein>
<dbReference type="AlphaFoldDB" id="A0A2B4RWH7"/>
<name>A0A2B4RWH7_STYPI</name>
<keyword evidence="2" id="KW-1133">Transmembrane helix</keyword>
<keyword evidence="4" id="KW-1185">Reference proteome</keyword>
<evidence type="ECO:0000313" key="4">
    <source>
        <dbReference type="Proteomes" id="UP000225706"/>
    </source>
</evidence>
<dbReference type="EMBL" id="LSMT01000312">
    <property type="protein sequence ID" value="PFX20572.1"/>
    <property type="molecule type" value="Genomic_DNA"/>
</dbReference>
<feature type="compositionally biased region" description="Basic and acidic residues" evidence="1">
    <location>
        <begin position="175"/>
        <end position="187"/>
    </location>
</feature>
<reference evidence="4" key="1">
    <citation type="journal article" date="2017" name="bioRxiv">
        <title>Comparative analysis of the genomes of Stylophora pistillata and Acropora digitifera provides evidence for extensive differences between species of corals.</title>
        <authorList>
            <person name="Voolstra C.R."/>
            <person name="Li Y."/>
            <person name="Liew Y.J."/>
            <person name="Baumgarten S."/>
            <person name="Zoccola D."/>
            <person name="Flot J.-F."/>
            <person name="Tambutte S."/>
            <person name="Allemand D."/>
            <person name="Aranda M."/>
        </authorList>
    </citation>
    <scope>NUCLEOTIDE SEQUENCE [LARGE SCALE GENOMIC DNA]</scope>
</reference>
<keyword evidence="2" id="KW-0472">Membrane</keyword>
<accession>A0A2B4RWH7</accession>
<feature type="transmembrane region" description="Helical" evidence="2">
    <location>
        <begin position="121"/>
        <end position="138"/>
    </location>
</feature>
<comment type="caution">
    <text evidence="3">The sequence shown here is derived from an EMBL/GenBank/DDBJ whole genome shotgun (WGS) entry which is preliminary data.</text>
</comment>